<comment type="caution">
    <text evidence="3">The sequence shown here is derived from an EMBL/GenBank/DDBJ whole genome shotgun (WGS) entry which is preliminary data.</text>
</comment>
<evidence type="ECO:0008006" key="5">
    <source>
        <dbReference type="Google" id="ProtNLM"/>
    </source>
</evidence>
<evidence type="ECO:0000256" key="2">
    <source>
        <dbReference type="SAM" id="SignalP"/>
    </source>
</evidence>
<organism evidence="3 4">
    <name type="scientific">Gaopeijia maritima</name>
    <dbReference type="NCBI Taxonomy" id="3119007"/>
    <lineage>
        <taxon>Bacteria</taxon>
        <taxon>Pseudomonadati</taxon>
        <taxon>Gemmatimonadota</taxon>
        <taxon>Longimicrobiia</taxon>
        <taxon>Gaopeijiales</taxon>
        <taxon>Gaopeijiaceae</taxon>
        <taxon>Gaopeijia</taxon>
    </lineage>
</organism>
<feature type="region of interest" description="Disordered" evidence="1">
    <location>
        <begin position="79"/>
        <end position="102"/>
    </location>
</feature>
<keyword evidence="2" id="KW-0732">Signal</keyword>
<feature type="chain" id="PRO_5046276876" description="Lipoprotein" evidence="2">
    <location>
        <begin position="21"/>
        <end position="201"/>
    </location>
</feature>
<keyword evidence="4" id="KW-1185">Reference proteome</keyword>
<evidence type="ECO:0000313" key="3">
    <source>
        <dbReference type="EMBL" id="MEK9502807.1"/>
    </source>
</evidence>
<protein>
    <recommendedName>
        <fullName evidence="5">Lipoprotein</fullName>
    </recommendedName>
</protein>
<feature type="signal peptide" evidence="2">
    <location>
        <begin position="1"/>
        <end position="20"/>
    </location>
</feature>
<dbReference type="EMBL" id="JBBHLI010000015">
    <property type="protein sequence ID" value="MEK9502807.1"/>
    <property type="molecule type" value="Genomic_DNA"/>
</dbReference>
<reference evidence="3 4" key="1">
    <citation type="submission" date="2024-02" db="EMBL/GenBank/DDBJ databases">
        <title>A novel Gemmatimonadota bacterium.</title>
        <authorList>
            <person name="Du Z.-J."/>
            <person name="Ye Y.-Q."/>
        </authorList>
    </citation>
    <scope>NUCLEOTIDE SEQUENCE [LARGE SCALE GENOMIC DNA]</scope>
    <source>
        <strain evidence="3 4">DH-20</strain>
    </source>
</reference>
<accession>A0ABU9EF79</accession>
<sequence length="201" mass="21573">MRRFAYACSMVLLVAPLACGGDSSEDMAQDAAQSAADAMRQAADAMQDAAANLSSNASTDEGEPWTAQEMQDALPESLAGMDRTSSERSSTGAAGITMAQAQATYESEGRTLEVQMMSGGGIMAGPAMAFTMVEFDRADDNGYERTITHDGMKGMQEWEENGDYRRAVMMILVHSSLMVRLEAEGMTMDEVEDAFDDLDLG</sequence>
<dbReference type="RefSeq" id="WP_405281080.1">
    <property type="nucleotide sequence ID" value="NZ_CP144380.1"/>
</dbReference>
<gene>
    <name evidence="3" type="ORF">WI372_17555</name>
</gene>
<proteinExistence type="predicted"/>
<evidence type="ECO:0000256" key="1">
    <source>
        <dbReference type="SAM" id="MobiDB-lite"/>
    </source>
</evidence>
<feature type="region of interest" description="Disordered" evidence="1">
    <location>
        <begin position="39"/>
        <end position="67"/>
    </location>
</feature>
<feature type="compositionally biased region" description="Low complexity" evidence="1">
    <location>
        <begin position="39"/>
        <end position="51"/>
    </location>
</feature>
<evidence type="ECO:0000313" key="4">
    <source>
        <dbReference type="Proteomes" id="UP001484239"/>
    </source>
</evidence>
<name>A0ABU9EF79_9BACT</name>
<dbReference type="Proteomes" id="UP001484239">
    <property type="component" value="Unassembled WGS sequence"/>
</dbReference>